<evidence type="ECO:0000313" key="2">
    <source>
        <dbReference type="Proteomes" id="UP000670947"/>
    </source>
</evidence>
<dbReference type="Proteomes" id="UP000670947">
    <property type="component" value="Unassembled WGS sequence"/>
</dbReference>
<sequence>MNHMELTGLRMTRDSLSYSDAMHAVVTHRGWFRDTKAMLAGMTVNGFRFSAARSLSADSWHAYNWVAEHFLAADFIGIAASSNAGFRFAPTFPLYREHAVAMIKRSLLRGTGAVFWKDDFVVAAGYDDRDGTLLYDDGSVAGGELKRLPYAEFGSNATPYWYCQILEARLEADELSIYKESFMQAIYKWETHDPLLPEDGYACGKRLYEVIVRRLEDGPYDADGLASLLRRYAAAKRDLDAYAARLALVWPECEPIAACYAVVAAAFVRLAAGIRPGGEPDAIVLLREAAEAEEEAVTRMKAHMSERLRNRFNDIALR</sequence>
<accession>A0ABS3WBE9</accession>
<reference evidence="1 2" key="1">
    <citation type="submission" date="2021-03" db="EMBL/GenBank/DDBJ databases">
        <title>Paenibacillus artemisicola MWE-103 whole genome sequence.</title>
        <authorList>
            <person name="Ham Y.J."/>
        </authorList>
    </citation>
    <scope>NUCLEOTIDE SEQUENCE [LARGE SCALE GENOMIC DNA]</scope>
    <source>
        <strain evidence="1 2">MWE-103</strain>
    </source>
</reference>
<protein>
    <recommendedName>
        <fullName evidence="3">Butirosin biosynthesis protein H-like</fullName>
    </recommendedName>
</protein>
<evidence type="ECO:0000313" key="1">
    <source>
        <dbReference type="EMBL" id="MBO7745634.1"/>
    </source>
</evidence>
<proteinExistence type="predicted"/>
<dbReference type="RefSeq" id="WP_208848471.1">
    <property type="nucleotide sequence ID" value="NZ_JAGGDJ010000011.1"/>
</dbReference>
<evidence type="ECO:0008006" key="3">
    <source>
        <dbReference type="Google" id="ProtNLM"/>
    </source>
</evidence>
<gene>
    <name evidence="1" type="ORF">I8J29_15595</name>
</gene>
<dbReference type="EMBL" id="JAGGDJ010000011">
    <property type="protein sequence ID" value="MBO7745634.1"/>
    <property type="molecule type" value="Genomic_DNA"/>
</dbReference>
<keyword evidence="2" id="KW-1185">Reference proteome</keyword>
<name>A0ABS3WBE9_9BACL</name>
<comment type="caution">
    <text evidence="1">The sequence shown here is derived from an EMBL/GenBank/DDBJ whole genome shotgun (WGS) entry which is preliminary data.</text>
</comment>
<organism evidence="1 2">
    <name type="scientific">Paenibacillus artemisiicola</name>
    <dbReference type="NCBI Taxonomy" id="1172618"/>
    <lineage>
        <taxon>Bacteria</taxon>
        <taxon>Bacillati</taxon>
        <taxon>Bacillota</taxon>
        <taxon>Bacilli</taxon>
        <taxon>Bacillales</taxon>
        <taxon>Paenibacillaceae</taxon>
        <taxon>Paenibacillus</taxon>
    </lineage>
</organism>